<evidence type="ECO:0000259" key="2">
    <source>
        <dbReference type="Pfam" id="PF00188"/>
    </source>
</evidence>
<feature type="compositionally biased region" description="Low complexity" evidence="1">
    <location>
        <begin position="42"/>
        <end position="77"/>
    </location>
</feature>
<dbReference type="CDD" id="cd05379">
    <property type="entry name" value="CAP_bacterial"/>
    <property type="match status" value="1"/>
</dbReference>
<dbReference type="InterPro" id="IPR014044">
    <property type="entry name" value="CAP_dom"/>
</dbReference>
<dbReference type="Gene3D" id="3.40.33.10">
    <property type="entry name" value="CAP"/>
    <property type="match status" value="1"/>
</dbReference>
<proteinExistence type="predicted"/>
<dbReference type="RefSeq" id="WP_112149175.1">
    <property type="nucleotide sequence ID" value="NZ_PRLE01000010.1"/>
</dbReference>
<feature type="domain" description="SCP" evidence="2">
    <location>
        <begin position="118"/>
        <end position="209"/>
    </location>
</feature>
<evidence type="ECO:0000313" key="3">
    <source>
        <dbReference type="EMBL" id="RAW56801.1"/>
    </source>
</evidence>
<dbReference type="OrthoDB" id="9783944at2"/>
<evidence type="ECO:0000256" key="1">
    <source>
        <dbReference type="SAM" id="MobiDB-lite"/>
    </source>
</evidence>
<accession>A0A329U473</accession>
<feature type="region of interest" description="Disordered" evidence="1">
    <location>
        <begin position="42"/>
        <end position="89"/>
    </location>
</feature>
<dbReference type="EMBL" id="PRLE01000010">
    <property type="protein sequence ID" value="RAW56801.1"/>
    <property type="molecule type" value="Genomic_DNA"/>
</dbReference>
<feature type="region of interest" description="Disordered" evidence="1">
    <location>
        <begin position="122"/>
        <end position="150"/>
    </location>
</feature>
<dbReference type="InterPro" id="IPR035940">
    <property type="entry name" value="CAP_sf"/>
</dbReference>
<sequence length="220" mass="23200">MKSRSFVLQACAVGVVTAALLLTACGGLGSGYSYPYYPPYQPSHSSGSASDSSGSSSSTPESSSSESSSEEPSSPASSEPPAPSEPELTPEQRLALYRSEVLQLLNTGRTVPFSAPASALSDAAQTRAEELQQTGRLSHKRPNGKDYTSLLPGSNLPGFVSKELYASGQATPAEFVSHLKTRRSGVDWETVLDTQYTQIGIGYAVDADGVPYWELLLLNG</sequence>
<comment type="caution">
    <text evidence="3">The sequence shown here is derived from an EMBL/GenBank/DDBJ whole genome shotgun (WGS) entry which is preliminary data.</text>
</comment>
<reference evidence="3 4" key="1">
    <citation type="submission" date="2018-02" db="EMBL/GenBank/DDBJ databases">
        <title>Complete genome sequencing of Faecalibacterium prausnitzii strains isolated from the human gut.</title>
        <authorList>
            <person name="Fitzgerald B.C."/>
            <person name="Shkoporov A.N."/>
            <person name="Ross P.R."/>
            <person name="Hill C."/>
        </authorList>
    </citation>
    <scope>NUCLEOTIDE SEQUENCE [LARGE SCALE GENOMIC DNA]</scope>
    <source>
        <strain evidence="3 4">APC923/61-1</strain>
    </source>
</reference>
<name>A0A329U473_9FIRM</name>
<dbReference type="AlphaFoldDB" id="A0A329U473"/>
<dbReference type="PROSITE" id="PS51257">
    <property type="entry name" value="PROKAR_LIPOPROTEIN"/>
    <property type="match status" value="1"/>
</dbReference>
<organism evidence="3 4">
    <name type="scientific">Faecalibacterium prausnitzii</name>
    <dbReference type="NCBI Taxonomy" id="853"/>
    <lineage>
        <taxon>Bacteria</taxon>
        <taxon>Bacillati</taxon>
        <taxon>Bacillota</taxon>
        <taxon>Clostridia</taxon>
        <taxon>Eubacteriales</taxon>
        <taxon>Oscillospiraceae</taxon>
        <taxon>Faecalibacterium</taxon>
    </lineage>
</organism>
<dbReference type="Pfam" id="PF00188">
    <property type="entry name" value="CAP"/>
    <property type="match status" value="1"/>
</dbReference>
<protein>
    <recommendedName>
        <fullName evidence="2">SCP domain-containing protein</fullName>
    </recommendedName>
</protein>
<gene>
    <name evidence="3" type="ORF">C4N22_12365</name>
</gene>
<dbReference type="Proteomes" id="UP000250583">
    <property type="component" value="Unassembled WGS sequence"/>
</dbReference>
<evidence type="ECO:0000313" key="4">
    <source>
        <dbReference type="Proteomes" id="UP000250583"/>
    </source>
</evidence>